<keyword evidence="1" id="KW-0812">Transmembrane</keyword>
<dbReference type="EMBL" id="VBAP01000024">
    <property type="protein sequence ID" value="TMI76357.1"/>
    <property type="molecule type" value="Genomic_DNA"/>
</dbReference>
<keyword evidence="1" id="KW-1133">Transmembrane helix</keyword>
<feature type="transmembrane region" description="Helical" evidence="1">
    <location>
        <begin position="160"/>
        <end position="185"/>
    </location>
</feature>
<feature type="transmembrane region" description="Helical" evidence="1">
    <location>
        <begin position="288"/>
        <end position="310"/>
    </location>
</feature>
<dbReference type="GO" id="GO:0005886">
    <property type="term" value="C:plasma membrane"/>
    <property type="evidence" value="ECO:0007669"/>
    <property type="project" value="UniProtKB-SubCell"/>
</dbReference>
<organism evidence="2 3">
    <name type="scientific">Candidatus Segetimicrobium genomatis</name>
    <dbReference type="NCBI Taxonomy" id="2569760"/>
    <lineage>
        <taxon>Bacteria</taxon>
        <taxon>Bacillati</taxon>
        <taxon>Candidatus Sysuimicrobiota</taxon>
        <taxon>Candidatus Sysuimicrobiia</taxon>
        <taxon>Candidatus Sysuimicrobiales</taxon>
        <taxon>Candidatus Segetimicrobiaceae</taxon>
        <taxon>Candidatus Segetimicrobium</taxon>
    </lineage>
</organism>
<feature type="transmembrane region" description="Helical" evidence="1">
    <location>
        <begin position="72"/>
        <end position="95"/>
    </location>
</feature>
<proteinExistence type="predicted"/>
<feature type="transmembrane region" description="Helical" evidence="1">
    <location>
        <begin position="192"/>
        <end position="214"/>
    </location>
</feature>
<gene>
    <name evidence="2" type="ORF">E6H05_03780</name>
</gene>
<reference evidence="2 3" key="1">
    <citation type="journal article" date="2019" name="Nat. Microbiol.">
        <title>Mediterranean grassland soil C-N compound turnover is dependent on rainfall and depth, and is mediated by genomically divergent microorganisms.</title>
        <authorList>
            <person name="Diamond S."/>
            <person name="Andeer P.F."/>
            <person name="Li Z."/>
            <person name="Crits-Christoph A."/>
            <person name="Burstein D."/>
            <person name="Anantharaman K."/>
            <person name="Lane K.R."/>
            <person name="Thomas B.C."/>
            <person name="Pan C."/>
            <person name="Northen T.R."/>
            <person name="Banfield J.F."/>
        </authorList>
    </citation>
    <scope>NUCLEOTIDE SEQUENCE [LARGE SCALE GENOMIC DNA]</scope>
    <source>
        <strain evidence="2">NP_8</strain>
    </source>
</reference>
<feature type="transmembrane region" description="Helical" evidence="1">
    <location>
        <begin position="33"/>
        <end position="52"/>
    </location>
</feature>
<keyword evidence="1" id="KW-0472">Membrane</keyword>
<evidence type="ECO:0000313" key="2">
    <source>
        <dbReference type="EMBL" id="TMI76357.1"/>
    </source>
</evidence>
<evidence type="ECO:0000313" key="3">
    <source>
        <dbReference type="Proteomes" id="UP000318834"/>
    </source>
</evidence>
<name>A0A537IYM4_9BACT</name>
<evidence type="ECO:0000256" key="1">
    <source>
        <dbReference type="SAM" id="Phobius"/>
    </source>
</evidence>
<dbReference type="AlphaFoldDB" id="A0A537IYM4"/>
<comment type="caution">
    <text evidence="2">The sequence shown here is derived from an EMBL/GenBank/DDBJ whole genome shotgun (WGS) entry which is preliminary data.</text>
</comment>
<dbReference type="PANTHER" id="PTHR43471">
    <property type="entry name" value="ABC TRANSPORTER PERMEASE"/>
    <property type="match status" value="1"/>
</dbReference>
<dbReference type="Pfam" id="PF12679">
    <property type="entry name" value="ABC2_membrane_2"/>
    <property type="match status" value="1"/>
</dbReference>
<feature type="transmembrane region" description="Helical" evidence="1">
    <location>
        <begin position="116"/>
        <end position="140"/>
    </location>
</feature>
<sequence length="317" mass="34499">MKREGSPWTGLWAVVLKELADHLSSVRMQLLELLIFLTAFAATFVASRQLRATVAEDPYIYLKLFTTAQEPLPSFVAFLGFFLPLAAIAMGFDSVNGEHNRRTLSRVLSQPIYRDALLLGKFLAGILTLGISLLALWLLVTGMGLFVLGVAPSGEEVGRGLLFLLGTLAYAGIWLALALMFSVIFRQPATSALAAMAVWLFFAVFWDIMVQVVAQALRPAYGGDPFAALAQLRLGLFLSRLSPNTLFAELVIALLNPEVRALGPVFITQLEGAVLNSPLPVGQSLLLAWPQFTGLLAGVLMLFAGSYVLFQRQEVRA</sequence>
<protein>
    <submittedName>
        <fullName evidence="2">ABC transporter permease</fullName>
    </submittedName>
</protein>
<dbReference type="GO" id="GO:0140359">
    <property type="term" value="F:ABC-type transporter activity"/>
    <property type="evidence" value="ECO:0007669"/>
    <property type="project" value="InterPro"/>
</dbReference>
<dbReference type="PANTHER" id="PTHR43471:SF14">
    <property type="entry name" value="ABC-2 TYPE TRANSPORT SYSTEM PERMEASE PROTEIN"/>
    <property type="match status" value="1"/>
</dbReference>
<dbReference type="Proteomes" id="UP000318834">
    <property type="component" value="Unassembled WGS sequence"/>
</dbReference>
<accession>A0A537IYM4</accession>